<dbReference type="PANTHER" id="PTHR33710">
    <property type="entry name" value="BNAC02G09200D PROTEIN"/>
    <property type="match status" value="1"/>
</dbReference>
<reference evidence="1 2" key="1">
    <citation type="journal article" date="2021" name="Plant Biotechnol. J.">
        <title>Multi-omics assisted identification of the key and species-specific regulatory components of drought-tolerant mechanisms in Gossypium stocksii.</title>
        <authorList>
            <person name="Yu D."/>
            <person name="Ke L."/>
            <person name="Zhang D."/>
            <person name="Wu Y."/>
            <person name="Sun Y."/>
            <person name="Mei J."/>
            <person name="Sun J."/>
            <person name="Sun Y."/>
        </authorList>
    </citation>
    <scope>NUCLEOTIDE SEQUENCE [LARGE SCALE GENOMIC DNA]</scope>
    <source>
        <strain evidence="2">cv. E1</strain>
        <tissue evidence="1">Leaf</tissue>
    </source>
</reference>
<dbReference type="OrthoDB" id="1745579at2759"/>
<dbReference type="Proteomes" id="UP000828251">
    <property type="component" value="Unassembled WGS sequence"/>
</dbReference>
<dbReference type="PANTHER" id="PTHR33710:SF71">
    <property type="entry name" value="ENDONUCLEASE_EXONUCLEASE_PHOSPHATASE DOMAIN-CONTAINING PROTEIN"/>
    <property type="match status" value="1"/>
</dbReference>
<keyword evidence="2" id="KW-1185">Reference proteome</keyword>
<name>A0A9D3ZYK4_9ROSI</name>
<evidence type="ECO:0000313" key="2">
    <source>
        <dbReference type="Proteomes" id="UP000828251"/>
    </source>
</evidence>
<sequence>MGGNQLPLMHAKEGLQCEMLNRYTWTNNRTGHEAIWEGLDKTYCNTQWLDFHPQVEVLNLPIIKLDHGMMIISTNKINVFARRSHRFEAMWLQDPSCKSIIKQAWTNEIQ</sequence>
<organism evidence="1 2">
    <name type="scientific">Gossypium stocksii</name>
    <dbReference type="NCBI Taxonomy" id="47602"/>
    <lineage>
        <taxon>Eukaryota</taxon>
        <taxon>Viridiplantae</taxon>
        <taxon>Streptophyta</taxon>
        <taxon>Embryophyta</taxon>
        <taxon>Tracheophyta</taxon>
        <taxon>Spermatophyta</taxon>
        <taxon>Magnoliopsida</taxon>
        <taxon>eudicotyledons</taxon>
        <taxon>Gunneridae</taxon>
        <taxon>Pentapetalae</taxon>
        <taxon>rosids</taxon>
        <taxon>malvids</taxon>
        <taxon>Malvales</taxon>
        <taxon>Malvaceae</taxon>
        <taxon>Malvoideae</taxon>
        <taxon>Gossypium</taxon>
    </lineage>
</organism>
<dbReference type="AlphaFoldDB" id="A0A9D3ZYK4"/>
<dbReference type="EMBL" id="JAIQCV010000008">
    <property type="protein sequence ID" value="KAH1073428.1"/>
    <property type="molecule type" value="Genomic_DNA"/>
</dbReference>
<proteinExistence type="predicted"/>
<comment type="caution">
    <text evidence="1">The sequence shown here is derived from an EMBL/GenBank/DDBJ whole genome shotgun (WGS) entry which is preliminary data.</text>
</comment>
<feature type="non-terminal residue" evidence="1">
    <location>
        <position position="110"/>
    </location>
</feature>
<gene>
    <name evidence="1" type="ORF">J1N35_025756</name>
</gene>
<evidence type="ECO:0000313" key="1">
    <source>
        <dbReference type="EMBL" id="KAH1073428.1"/>
    </source>
</evidence>
<accession>A0A9D3ZYK4</accession>
<protein>
    <submittedName>
        <fullName evidence="1">Uncharacterized protein</fullName>
    </submittedName>
</protein>